<evidence type="ECO:0000256" key="2">
    <source>
        <dbReference type="SAM" id="MobiDB-lite"/>
    </source>
</evidence>
<feature type="compositionally biased region" description="Basic and acidic residues" evidence="2">
    <location>
        <begin position="199"/>
        <end position="244"/>
    </location>
</feature>
<evidence type="ECO:0000313" key="3">
    <source>
        <dbReference type="EMBL" id="VDH99451.1"/>
    </source>
</evidence>
<feature type="region of interest" description="Disordered" evidence="2">
    <location>
        <begin position="184"/>
        <end position="308"/>
    </location>
</feature>
<protein>
    <submittedName>
        <fullName evidence="3">Uncharacterized protein</fullName>
    </submittedName>
</protein>
<reference evidence="3" key="1">
    <citation type="submission" date="2018-11" db="EMBL/GenBank/DDBJ databases">
        <authorList>
            <person name="Alioto T."/>
            <person name="Alioto T."/>
        </authorList>
    </citation>
    <scope>NUCLEOTIDE SEQUENCE</scope>
</reference>
<feature type="compositionally biased region" description="Basic and acidic residues" evidence="2">
    <location>
        <begin position="255"/>
        <end position="305"/>
    </location>
</feature>
<organism evidence="3 4">
    <name type="scientific">Mytilus galloprovincialis</name>
    <name type="common">Mediterranean mussel</name>
    <dbReference type="NCBI Taxonomy" id="29158"/>
    <lineage>
        <taxon>Eukaryota</taxon>
        <taxon>Metazoa</taxon>
        <taxon>Spiralia</taxon>
        <taxon>Lophotrochozoa</taxon>
        <taxon>Mollusca</taxon>
        <taxon>Bivalvia</taxon>
        <taxon>Autobranchia</taxon>
        <taxon>Pteriomorphia</taxon>
        <taxon>Mytilida</taxon>
        <taxon>Mytiloidea</taxon>
        <taxon>Mytilidae</taxon>
        <taxon>Mytilinae</taxon>
        <taxon>Mytilus</taxon>
    </lineage>
</organism>
<proteinExistence type="predicted"/>
<gene>
    <name evidence="3" type="ORF">MGAL_10B037418</name>
</gene>
<evidence type="ECO:0000313" key="4">
    <source>
        <dbReference type="Proteomes" id="UP000596742"/>
    </source>
</evidence>
<feature type="coiled-coil region" evidence="1">
    <location>
        <begin position="39"/>
        <end position="107"/>
    </location>
</feature>
<comment type="caution">
    <text evidence="3">The sequence shown here is derived from an EMBL/GenBank/DDBJ whole genome shotgun (WGS) entry which is preliminary data.</text>
</comment>
<dbReference type="AlphaFoldDB" id="A0A8B6C4N1"/>
<dbReference type="EMBL" id="UYJE01001142">
    <property type="protein sequence ID" value="VDH99451.1"/>
    <property type="molecule type" value="Genomic_DNA"/>
</dbReference>
<sequence>MESQEEKVHQAAAVLCEAIISVATFKFTLEQWEVVEIDIRATEDRESALIKELDKLKDQNKTAEENTETEDNELTVQDDTQCIDDILKDLGEAIDEAEQEKASMTAAGPTEKTQKTARYVFKDTVQNFDLNGVFSKQTKKDKKREKRKLKKEEQIKMKIAKEEEKVVQLYFKAVDKITKRYSKDVRVQHKKEEKRRKQMEKAEKKALKMLEKEINKREKECVKNEKKKPAQTLDVKKEQNDIKKSKAKKVTGTNKDFEKKESHTVDEENDTKNRKPKKGEEKNKDKKEKDSSNMDIKKENIDRTDTTIGGKKNTFLANILAFFRIFSCNKRQDKDI</sequence>
<feature type="coiled-coil region" evidence="1">
    <location>
        <begin position="135"/>
        <end position="163"/>
    </location>
</feature>
<name>A0A8B6C4N1_MYTGA</name>
<accession>A0A8B6C4N1</accession>
<evidence type="ECO:0000256" key="1">
    <source>
        <dbReference type="SAM" id="Coils"/>
    </source>
</evidence>
<dbReference type="OrthoDB" id="6194199at2759"/>
<dbReference type="Proteomes" id="UP000596742">
    <property type="component" value="Unassembled WGS sequence"/>
</dbReference>
<keyword evidence="4" id="KW-1185">Reference proteome</keyword>
<keyword evidence="1" id="KW-0175">Coiled coil</keyword>